<evidence type="ECO:0000313" key="4">
    <source>
        <dbReference type="Proteomes" id="UP000630594"/>
    </source>
</evidence>
<reference evidence="1" key="2">
    <citation type="journal article" date="2014" name="Int. J. Syst. Evol. Microbiol.">
        <title>Complete genome of a new Firmicutes species belonging to the dominant human colonic microbiota ('Ruminococcus bicirculans') reveals two chromosomes and a selective capacity to utilize plant glucans.</title>
        <authorList>
            <consortium name="NISC Comparative Sequencing Program"/>
            <person name="Wegmann U."/>
            <person name="Louis P."/>
            <person name="Goesmann A."/>
            <person name="Henrissat B."/>
            <person name="Duncan S.H."/>
            <person name="Flint H.J."/>
        </authorList>
    </citation>
    <scope>NUCLEOTIDE SEQUENCE</scope>
    <source>
        <strain evidence="1">CCM 7403</strain>
    </source>
</reference>
<organism evidence="2 3">
    <name type="scientific">Nocardioides daphniae</name>
    <dbReference type="NCBI Taxonomy" id="402297"/>
    <lineage>
        <taxon>Bacteria</taxon>
        <taxon>Bacillati</taxon>
        <taxon>Actinomycetota</taxon>
        <taxon>Actinomycetes</taxon>
        <taxon>Propionibacteriales</taxon>
        <taxon>Nocardioidaceae</taxon>
        <taxon>Nocardioides</taxon>
    </lineage>
</organism>
<reference evidence="4" key="3">
    <citation type="journal article" date="2019" name="Int. J. Syst. Evol. Microbiol.">
        <title>The Global Catalogue of Microorganisms (GCM) 10K type strain sequencing project: providing services to taxonomists for standard genome sequencing and annotation.</title>
        <authorList>
            <consortium name="The Broad Institute Genomics Platform"/>
            <consortium name="The Broad Institute Genome Sequencing Center for Infectious Disease"/>
            <person name="Wu L."/>
            <person name="Ma J."/>
        </authorList>
    </citation>
    <scope>NUCLEOTIDE SEQUENCE [LARGE SCALE GENOMIC DNA]</scope>
    <source>
        <strain evidence="4">CCM 7403</strain>
    </source>
</reference>
<dbReference type="PANTHER" id="PTHR34472:SF1">
    <property type="entry name" value="SULFUR CARRIER PROTEIN THIS"/>
    <property type="match status" value="1"/>
</dbReference>
<dbReference type="InterPro" id="IPR012675">
    <property type="entry name" value="Beta-grasp_dom_sf"/>
</dbReference>
<reference evidence="2 3" key="1">
    <citation type="journal article" date="2008" name="Int. J. Syst. Evol. Microbiol.">
        <title>Nocardioides daphniae sp. nov., isolated from Daphnia cucullata (Crustacea: Cladocera).</title>
        <authorList>
            <person name="Toth E.M."/>
            <person name="Keki Z."/>
            <person name="Homonnay Z.G."/>
            <person name="Borsodi A.K."/>
            <person name="Marialigeti K."/>
            <person name="Schumann P."/>
        </authorList>
    </citation>
    <scope>NUCLEOTIDE SEQUENCE [LARGE SCALE GENOMIC DNA]</scope>
    <source>
        <strain evidence="2 3">JCM 16608</strain>
    </source>
</reference>
<name>A0A4V1CWA8_9ACTN</name>
<dbReference type="AlphaFoldDB" id="A0A4V1CWA8"/>
<evidence type="ECO:0000313" key="2">
    <source>
        <dbReference type="EMBL" id="QCC76617.1"/>
    </source>
</evidence>
<sequence>MQVTLNGTTVPTAATTVAALLVEQYEELAPGCVPTGCAVALNGEVVPRSALAHARLRPSDRVEVVGAVAGG</sequence>
<keyword evidence="4" id="KW-1185">Reference proteome</keyword>
<evidence type="ECO:0000313" key="3">
    <source>
        <dbReference type="Proteomes" id="UP000297025"/>
    </source>
</evidence>
<dbReference type="CDD" id="cd00565">
    <property type="entry name" value="Ubl_ThiS"/>
    <property type="match status" value="1"/>
</dbReference>
<reference evidence="2" key="4">
    <citation type="submission" date="2019-03" db="EMBL/GenBank/DDBJ databases">
        <authorList>
            <person name="Huang Y."/>
        </authorList>
    </citation>
    <scope>NUCLEOTIDE SEQUENCE</scope>
    <source>
        <strain evidence="2">JCM 16608</strain>
    </source>
</reference>
<accession>A0A4V1CWA8</accession>
<dbReference type="EMBL" id="CP038462">
    <property type="protein sequence ID" value="QCC76617.1"/>
    <property type="molecule type" value="Genomic_DNA"/>
</dbReference>
<reference evidence="1" key="5">
    <citation type="submission" date="2024-05" db="EMBL/GenBank/DDBJ databases">
        <authorList>
            <person name="Sun Q."/>
            <person name="Sedlacek I."/>
        </authorList>
    </citation>
    <scope>NUCLEOTIDE SEQUENCE</scope>
    <source>
        <strain evidence="1">CCM 7403</strain>
    </source>
</reference>
<dbReference type="InterPro" id="IPR010035">
    <property type="entry name" value="Thi_S"/>
</dbReference>
<dbReference type="RefSeq" id="WP_135831666.1">
    <property type="nucleotide sequence ID" value="NZ_BMCK01000002.1"/>
</dbReference>
<dbReference type="Proteomes" id="UP000297025">
    <property type="component" value="Chromosome"/>
</dbReference>
<dbReference type="EMBL" id="BMCK01000002">
    <property type="protein sequence ID" value="GGD14687.1"/>
    <property type="molecule type" value="Genomic_DNA"/>
</dbReference>
<dbReference type="Proteomes" id="UP000630594">
    <property type="component" value="Unassembled WGS sequence"/>
</dbReference>
<protein>
    <submittedName>
        <fullName evidence="2">Sulfur carrier protein ThiS</fullName>
    </submittedName>
</protein>
<dbReference type="Pfam" id="PF02597">
    <property type="entry name" value="ThiS"/>
    <property type="match status" value="1"/>
</dbReference>
<dbReference type="OrthoDB" id="163636at2"/>
<evidence type="ECO:0000313" key="1">
    <source>
        <dbReference type="EMBL" id="GGD14687.1"/>
    </source>
</evidence>
<dbReference type="Gene3D" id="3.10.20.30">
    <property type="match status" value="1"/>
</dbReference>
<dbReference type="PANTHER" id="PTHR34472">
    <property type="entry name" value="SULFUR CARRIER PROTEIN THIS"/>
    <property type="match status" value="1"/>
</dbReference>
<dbReference type="InterPro" id="IPR003749">
    <property type="entry name" value="ThiS/MoaD-like"/>
</dbReference>
<gene>
    <name evidence="2" type="primary">thiS</name>
    <name evidence="2" type="ORF">E2C04_04245</name>
    <name evidence="1" type="ORF">GCM10007231_12100</name>
</gene>
<dbReference type="NCBIfam" id="TIGR01683">
    <property type="entry name" value="thiS"/>
    <property type="match status" value="1"/>
</dbReference>
<dbReference type="SUPFAM" id="SSF54285">
    <property type="entry name" value="MoaD/ThiS"/>
    <property type="match status" value="1"/>
</dbReference>
<proteinExistence type="predicted"/>
<dbReference type="KEGG" id="ndp:E2C04_04245"/>
<dbReference type="InterPro" id="IPR016155">
    <property type="entry name" value="Mopterin_synth/thiamin_S_b"/>
</dbReference>